<sequence length="148" mass="16476">MLLFDDALSYHWWAFIVPYSYLLLHGELPTPFVHLAIPRIFVIGESNEAAGETSLKPELNKIEDIHSPGKLMFYFYLFFQIRGKVNNCQQDIGLAGRSGRPATCLRTGSPNPVPYIFAGLGGVRDKGPVHPMGPVDPARMNRPVRGIP</sequence>
<proteinExistence type="predicted"/>
<evidence type="ECO:0000313" key="1">
    <source>
        <dbReference type="EMBL" id="KAG5594608.1"/>
    </source>
</evidence>
<gene>
    <name evidence="1" type="ORF">H5410_035840</name>
</gene>
<keyword evidence="2" id="KW-1185">Reference proteome</keyword>
<reference evidence="1 2" key="1">
    <citation type="submission" date="2020-09" db="EMBL/GenBank/DDBJ databases">
        <title>De no assembly of potato wild relative species, Solanum commersonii.</title>
        <authorList>
            <person name="Cho K."/>
        </authorList>
    </citation>
    <scope>NUCLEOTIDE SEQUENCE [LARGE SCALE GENOMIC DNA]</scope>
    <source>
        <strain evidence="1">LZ3.2</strain>
        <tissue evidence="1">Leaf</tissue>
    </source>
</reference>
<organism evidence="1 2">
    <name type="scientific">Solanum commersonii</name>
    <name type="common">Commerson's wild potato</name>
    <name type="synonym">Commerson's nightshade</name>
    <dbReference type="NCBI Taxonomy" id="4109"/>
    <lineage>
        <taxon>Eukaryota</taxon>
        <taxon>Viridiplantae</taxon>
        <taxon>Streptophyta</taxon>
        <taxon>Embryophyta</taxon>
        <taxon>Tracheophyta</taxon>
        <taxon>Spermatophyta</taxon>
        <taxon>Magnoliopsida</taxon>
        <taxon>eudicotyledons</taxon>
        <taxon>Gunneridae</taxon>
        <taxon>Pentapetalae</taxon>
        <taxon>asterids</taxon>
        <taxon>lamiids</taxon>
        <taxon>Solanales</taxon>
        <taxon>Solanaceae</taxon>
        <taxon>Solanoideae</taxon>
        <taxon>Solaneae</taxon>
        <taxon>Solanum</taxon>
    </lineage>
</organism>
<accession>A0A9J5Y4U1</accession>
<dbReference type="AlphaFoldDB" id="A0A9J5Y4U1"/>
<evidence type="ECO:0000313" key="2">
    <source>
        <dbReference type="Proteomes" id="UP000824120"/>
    </source>
</evidence>
<name>A0A9J5Y4U1_SOLCO</name>
<protein>
    <submittedName>
        <fullName evidence="1">Uncharacterized protein</fullName>
    </submittedName>
</protein>
<dbReference type="EMBL" id="JACXVP010000007">
    <property type="protein sequence ID" value="KAG5594608.1"/>
    <property type="molecule type" value="Genomic_DNA"/>
</dbReference>
<comment type="caution">
    <text evidence="1">The sequence shown here is derived from an EMBL/GenBank/DDBJ whole genome shotgun (WGS) entry which is preliminary data.</text>
</comment>
<dbReference type="Proteomes" id="UP000824120">
    <property type="component" value="Chromosome 7"/>
</dbReference>